<protein>
    <submittedName>
        <fullName evidence="2">Uncharacterized protein</fullName>
    </submittedName>
</protein>
<keyword evidence="1" id="KW-0472">Membrane</keyword>
<accession>X0WKX1</accession>
<dbReference type="AlphaFoldDB" id="X0WKX1"/>
<reference evidence="2" key="1">
    <citation type="journal article" date="2014" name="Front. Microbiol.">
        <title>High frequency of phylogenetically diverse reductive dehalogenase-homologous genes in deep subseafloor sedimentary metagenomes.</title>
        <authorList>
            <person name="Kawai M."/>
            <person name="Futagami T."/>
            <person name="Toyoda A."/>
            <person name="Takaki Y."/>
            <person name="Nishi S."/>
            <person name="Hori S."/>
            <person name="Arai W."/>
            <person name="Tsubouchi T."/>
            <person name="Morono Y."/>
            <person name="Uchiyama I."/>
            <person name="Ito T."/>
            <person name="Fujiyama A."/>
            <person name="Inagaki F."/>
            <person name="Takami H."/>
        </authorList>
    </citation>
    <scope>NUCLEOTIDE SEQUENCE</scope>
    <source>
        <strain evidence="2">Expedition CK06-06</strain>
    </source>
</reference>
<evidence type="ECO:0000313" key="2">
    <source>
        <dbReference type="EMBL" id="GAG31614.1"/>
    </source>
</evidence>
<comment type="caution">
    <text evidence="2">The sequence shown here is derived from an EMBL/GenBank/DDBJ whole genome shotgun (WGS) entry which is preliminary data.</text>
</comment>
<dbReference type="EMBL" id="BARS01045342">
    <property type="protein sequence ID" value="GAG31614.1"/>
    <property type="molecule type" value="Genomic_DNA"/>
</dbReference>
<feature type="non-terminal residue" evidence="2">
    <location>
        <position position="1"/>
    </location>
</feature>
<sequence length="50" mass="5575">TMRETVIQSLIISVKLTIAPIAISDNFHEIRIVAMAALMILFPFIPVAQH</sequence>
<proteinExistence type="predicted"/>
<gene>
    <name evidence="2" type="ORF">S01H1_68374</name>
</gene>
<keyword evidence="1" id="KW-1133">Transmembrane helix</keyword>
<organism evidence="2">
    <name type="scientific">marine sediment metagenome</name>
    <dbReference type="NCBI Taxonomy" id="412755"/>
    <lineage>
        <taxon>unclassified sequences</taxon>
        <taxon>metagenomes</taxon>
        <taxon>ecological metagenomes</taxon>
    </lineage>
</organism>
<evidence type="ECO:0000256" key="1">
    <source>
        <dbReference type="SAM" id="Phobius"/>
    </source>
</evidence>
<keyword evidence="1" id="KW-0812">Transmembrane</keyword>
<feature type="transmembrane region" description="Helical" evidence="1">
    <location>
        <begin position="30"/>
        <end position="48"/>
    </location>
</feature>
<name>X0WKX1_9ZZZZ</name>